<dbReference type="EMBL" id="FOHE01000019">
    <property type="protein sequence ID" value="SET65802.1"/>
    <property type="molecule type" value="Genomic_DNA"/>
</dbReference>
<evidence type="ECO:0000256" key="1">
    <source>
        <dbReference type="SAM" id="SignalP"/>
    </source>
</evidence>
<dbReference type="Gene3D" id="3.30.2030.10">
    <property type="entry name" value="YwmB-like"/>
    <property type="match status" value="1"/>
</dbReference>
<dbReference type="OrthoDB" id="2962597at2"/>
<evidence type="ECO:0000313" key="3">
    <source>
        <dbReference type="Proteomes" id="UP000198618"/>
    </source>
</evidence>
<dbReference type="RefSeq" id="WP_090871794.1">
    <property type="nucleotide sequence ID" value="NZ_FOHE01000019.1"/>
</dbReference>
<reference evidence="2 3" key="1">
    <citation type="submission" date="2016-10" db="EMBL/GenBank/DDBJ databases">
        <authorList>
            <person name="de Groot N.N."/>
        </authorList>
    </citation>
    <scope>NUCLEOTIDE SEQUENCE [LARGE SCALE GENOMIC DNA]</scope>
    <source>
        <strain evidence="2 3">IBRC-M 10780</strain>
    </source>
</reference>
<dbReference type="SUPFAM" id="SSF143842">
    <property type="entry name" value="YwmB-like"/>
    <property type="match status" value="1"/>
</dbReference>
<organism evidence="2 3">
    <name type="scientific">Oceanobacillus limi</name>
    <dbReference type="NCBI Taxonomy" id="930131"/>
    <lineage>
        <taxon>Bacteria</taxon>
        <taxon>Bacillati</taxon>
        <taxon>Bacillota</taxon>
        <taxon>Bacilli</taxon>
        <taxon>Bacillales</taxon>
        <taxon>Bacillaceae</taxon>
        <taxon>Oceanobacillus</taxon>
    </lineage>
</organism>
<dbReference type="InterPro" id="IPR014794">
    <property type="entry name" value="DUF1779"/>
</dbReference>
<accession>A0A1I0G4X6</accession>
<proteinExistence type="predicted"/>
<sequence>MRKIVLISVFILCITNNVVAQESYQDELIDIATIVLENDMSVDSWQVIIKEKMNKDQIGLLVDELKDSYLVTRTEDENSIKYSFEDVHKNGVVYERFNAILPKNTSHNAELIAVLEGDSWNSKIEDNYQEKINWIQKQYFTKSAQIYPCLTTSDNAIINSDYFLSNFTEKMDVKHIQEQTDTELADRKIIYGYTSQWGRKMTIVDKPVNVQIVVENMDEHNKSYTIGTPILINEY</sequence>
<dbReference type="Proteomes" id="UP000198618">
    <property type="component" value="Unassembled WGS sequence"/>
</dbReference>
<dbReference type="InterPro" id="IPR036209">
    <property type="entry name" value="YwmB-like_sf"/>
</dbReference>
<dbReference type="AlphaFoldDB" id="A0A1I0G4X6"/>
<keyword evidence="3" id="KW-1185">Reference proteome</keyword>
<feature type="chain" id="PRO_5011698134" evidence="1">
    <location>
        <begin position="21"/>
        <end position="235"/>
    </location>
</feature>
<evidence type="ECO:0000313" key="2">
    <source>
        <dbReference type="EMBL" id="SET65802.1"/>
    </source>
</evidence>
<keyword evidence="1" id="KW-0732">Signal</keyword>
<protein>
    <submittedName>
        <fullName evidence="2">TATA-box binding</fullName>
    </submittedName>
</protein>
<name>A0A1I0G4X6_9BACI</name>
<dbReference type="STRING" id="930131.SAMN05216389_11913"/>
<dbReference type="Gene3D" id="3.30.360.40">
    <property type="entry name" value="YwmB-like"/>
    <property type="match status" value="1"/>
</dbReference>
<feature type="signal peptide" evidence="1">
    <location>
        <begin position="1"/>
        <end position="20"/>
    </location>
</feature>
<dbReference type="Pfam" id="PF08680">
    <property type="entry name" value="DUF1779"/>
    <property type="match status" value="1"/>
</dbReference>
<gene>
    <name evidence="2" type="ORF">SAMN05216389_11913</name>
</gene>